<dbReference type="Proteomes" id="UP000283634">
    <property type="component" value="Unassembled WGS sequence"/>
</dbReference>
<dbReference type="PANTHER" id="PTHR31633:SF1">
    <property type="entry name" value="H_ACA RIBONUCLEOPROTEIN COMPLEX NON-CORE SUBUNIT NAF1"/>
    <property type="match status" value="1"/>
</dbReference>
<comment type="subunit">
    <text evidence="6">Component of the small nucleolar ribonucleoprotein particles containing H/ACA-type snoRNAs (H/ACA snoRNPs).</text>
</comment>
<evidence type="ECO:0000313" key="9">
    <source>
        <dbReference type="Proteomes" id="UP000283634"/>
    </source>
</evidence>
<dbReference type="GO" id="GO:0005730">
    <property type="term" value="C:nucleolus"/>
    <property type="evidence" value="ECO:0007669"/>
    <property type="project" value="UniProtKB-SubCell"/>
</dbReference>
<feature type="region of interest" description="Disordered" evidence="7">
    <location>
        <begin position="1"/>
        <end position="82"/>
    </location>
</feature>
<comment type="function">
    <text evidence="6">Required for ribosome biogenesis. Part of a complex which catalyzes pseudouridylation of rRNA. This involves the isomerization of uridine such that the ribose is subsequently attached to C5, instead of the normal N1. Pseudouridine ("psi") residues may serve to stabilize the conformation of rRNAs.</text>
</comment>
<dbReference type="OrthoDB" id="21550at2759"/>
<dbReference type="EMBL" id="MKGL01000478">
    <property type="protein sequence ID" value="RNE98268.1"/>
    <property type="molecule type" value="Genomic_DNA"/>
</dbReference>
<comment type="subcellular location">
    <subcellularLocation>
        <location evidence="6">Nucleus</location>
        <location evidence="6">Nucleolus</location>
    </subcellularLocation>
</comment>
<feature type="compositionally biased region" description="Basic and acidic residues" evidence="7">
    <location>
        <begin position="33"/>
        <end position="49"/>
    </location>
</feature>
<dbReference type="GeneID" id="40332808"/>
<dbReference type="Gene3D" id="2.40.10.230">
    <property type="entry name" value="Probable tRNA pseudouridine synthase domain"/>
    <property type="match status" value="1"/>
</dbReference>
<comment type="caution">
    <text evidence="8">The sequence shown here is derived from an EMBL/GenBank/DDBJ whole genome shotgun (WGS) entry which is preliminary data.</text>
</comment>
<feature type="compositionally biased region" description="Polar residues" evidence="7">
    <location>
        <begin position="1"/>
        <end position="11"/>
    </location>
</feature>
<dbReference type="PANTHER" id="PTHR31633">
    <property type="entry name" value="H/ACA RIBONUCLEOPROTEIN COMPLEX NON-CORE SUBUNIT NAF1"/>
    <property type="match status" value="1"/>
</dbReference>
<dbReference type="GO" id="GO:0001522">
    <property type="term" value="P:pseudouridine synthesis"/>
    <property type="evidence" value="ECO:0007669"/>
    <property type="project" value="InterPro"/>
</dbReference>
<accession>A0A3R7KDE7</accession>
<reference evidence="8 9" key="1">
    <citation type="journal article" date="2018" name="BMC Genomics">
        <title>Genomic comparison of Trypanosoma conorhini and Trypanosoma rangeli to Trypanosoma cruzi strains of high and low virulence.</title>
        <authorList>
            <person name="Bradwell K.R."/>
            <person name="Koparde V.N."/>
            <person name="Matveyev A.V."/>
            <person name="Serrano M.G."/>
            <person name="Alves J.M."/>
            <person name="Parikh H."/>
            <person name="Huang B."/>
            <person name="Lee V."/>
            <person name="Espinosa-Alvarez O."/>
            <person name="Ortiz P.A."/>
            <person name="Costa-Martins A.G."/>
            <person name="Teixeira M.M."/>
            <person name="Buck G.A."/>
        </authorList>
    </citation>
    <scope>NUCLEOTIDE SEQUENCE [LARGE SCALE GENOMIC DNA]</scope>
    <source>
        <strain evidence="8 9">AM80</strain>
    </source>
</reference>
<dbReference type="Pfam" id="PF04410">
    <property type="entry name" value="Gar1"/>
    <property type="match status" value="1"/>
</dbReference>
<dbReference type="RefSeq" id="XP_029234549.1">
    <property type="nucleotide sequence ID" value="XM_029385600.1"/>
</dbReference>
<sequence length="335" mass="35192">MDASSVGSSCDMTEDVRGVRRRRVSLSSVDSEPIPKRCRPDAALRRVPGDDDDDDGDDADGGRGSHSHGLHVGDDENISDVSEGHDTLASASRRAGSPPAEAQAALRDANGDPLLQIPLERVSEAAVASVTGLIARSSTVVADNAAGALVMDAGTRLCLKDGAVVGVIATVMGPVAACAYAVVCLPTVFGALCDAGKLSLGADLCYDLGEQSIIYDPVVQCDMRRGTDASYINDEELPPHARPDFSDDEAERQWKMNRRMNADAESLSDDDVPVDIDWEKIDALEGGLQADTAQPSAPAPAPPAPAAPRHTNRLVVPPWVAVTPACDDAPSHRRD</sequence>
<evidence type="ECO:0000256" key="5">
    <source>
        <dbReference type="ARBA" id="ARBA00023242"/>
    </source>
</evidence>
<dbReference type="InterPro" id="IPR040309">
    <property type="entry name" value="Naf1"/>
</dbReference>
<evidence type="ECO:0000256" key="4">
    <source>
        <dbReference type="ARBA" id="ARBA00022884"/>
    </source>
</evidence>
<dbReference type="GO" id="GO:0005732">
    <property type="term" value="C:sno(s)RNA-containing ribonucleoprotein complex"/>
    <property type="evidence" value="ECO:0007669"/>
    <property type="project" value="InterPro"/>
</dbReference>
<dbReference type="GO" id="GO:0006364">
    <property type="term" value="P:rRNA processing"/>
    <property type="evidence" value="ECO:0007669"/>
    <property type="project" value="UniProtKB-KW"/>
</dbReference>
<dbReference type="GO" id="GO:0003723">
    <property type="term" value="F:RNA binding"/>
    <property type="evidence" value="ECO:0007669"/>
    <property type="project" value="UniProtKB-KW"/>
</dbReference>
<evidence type="ECO:0000313" key="8">
    <source>
        <dbReference type="EMBL" id="RNE98268.1"/>
    </source>
</evidence>
<evidence type="ECO:0000256" key="6">
    <source>
        <dbReference type="RuleBase" id="RU364004"/>
    </source>
</evidence>
<keyword evidence="4 6" id="KW-0694">RNA-binding</keyword>
<dbReference type="InterPro" id="IPR007504">
    <property type="entry name" value="H/ACA_rnp_Gar1/Naf1"/>
</dbReference>
<keyword evidence="3" id="KW-0597">Phosphoprotein</keyword>
<evidence type="ECO:0000256" key="2">
    <source>
        <dbReference type="ARBA" id="ARBA00022552"/>
    </source>
</evidence>
<protein>
    <recommendedName>
        <fullName evidence="6">H/ACA ribonucleoprotein complex subunit</fullName>
    </recommendedName>
</protein>
<gene>
    <name evidence="8" type="ORF">TraAM80_08875</name>
</gene>
<keyword evidence="9" id="KW-1185">Reference proteome</keyword>
<keyword evidence="2 6" id="KW-0698">rRNA processing</keyword>
<keyword evidence="6" id="KW-0687">Ribonucleoprotein</keyword>
<dbReference type="VEuPathDB" id="TriTrypDB:TRSC58_01090"/>
<evidence type="ECO:0000256" key="7">
    <source>
        <dbReference type="SAM" id="MobiDB-lite"/>
    </source>
</evidence>
<comment type="similarity">
    <text evidence="6">Belongs to the GAR1 family.</text>
</comment>
<organism evidence="8 9">
    <name type="scientific">Trypanosoma rangeli</name>
    <dbReference type="NCBI Taxonomy" id="5698"/>
    <lineage>
        <taxon>Eukaryota</taxon>
        <taxon>Discoba</taxon>
        <taxon>Euglenozoa</taxon>
        <taxon>Kinetoplastea</taxon>
        <taxon>Metakinetoplastina</taxon>
        <taxon>Trypanosomatida</taxon>
        <taxon>Trypanosomatidae</taxon>
        <taxon>Trypanosoma</taxon>
        <taxon>Herpetosoma</taxon>
    </lineage>
</organism>
<feature type="region of interest" description="Disordered" evidence="7">
    <location>
        <begin position="281"/>
        <end position="312"/>
    </location>
</feature>
<keyword evidence="1 6" id="KW-0690">Ribosome biogenesis</keyword>
<feature type="compositionally biased region" description="Pro residues" evidence="7">
    <location>
        <begin position="297"/>
        <end position="306"/>
    </location>
</feature>
<evidence type="ECO:0000256" key="3">
    <source>
        <dbReference type="ARBA" id="ARBA00022553"/>
    </source>
</evidence>
<proteinExistence type="inferred from homology"/>
<dbReference type="GO" id="GO:0000493">
    <property type="term" value="P:box H/ACA snoRNP assembly"/>
    <property type="evidence" value="ECO:0007669"/>
    <property type="project" value="InterPro"/>
</dbReference>
<dbReference type="OMA" id="WKMERRA"/>
<feature type="compositionally biased region" description="Acidic residues" evidence="7">
    <location>
        <begin position="50"/>
        <end position="59"/>
    </location>
</feature>
<dbReference type="InterPro" id="IPR038664">
    <property type="entry name" value="Gar1/Naf1_Cbf5-bd_sf"/>
</dbReference>
<name>A0A3R7KDE7_TRYRA</name>
<keyword evidence="5 6" id="KW-0539">Nucleus</keyword>
<dbReference type="AlphaFoldDB" id="A0A3R7KDE7"/>
<evidence type="ECO:0000256" key="1">
    <source>
        <dbReference type="ARBA" id="ARBA00022517"/>
    </source>
</evidence>